<dbReference type="AlphaFoldDB" id="A0A148KKH3"/>
<dbReference type="InterPro" id="IPR029057">
    <property type="entry name" value="PRTase-like"/>
</dbReference>
<dbReference type="STRING" id="1799789.AX660_03230"/>
<dbReference type="Gene3D" id="3.40.50.2020">
    <property type="match status" value="1"/>
</dbReference>
<reference evidence="2" key="1">
    <citation type="submission" date="2016-02" db="EMBL/GenBank/DDBJ databases">
        <authorList>
            <person name="Schultz-Johansen M."/>
            <person name="Glaring M.A."/>
            <person name="Bech P.K."/>
            <person name="Stougaard P."/>
        </authorList>
    </citation>
    <scope>NUCLEOTIDE SEQUENCE [LARGE SCALE GENOMIC DNA]</scope>
    <source>
        <strain evidence="2">S66</strain>
    </source>
</reference>
<name>A0A148KKH3_9ALTE</name>
<dbReference type="SUPFAM" id="SSF53271">
    <property type="entry name" value="PRTase-like"/>
    <property type="match status" value="1"/>
</dbReference>
<evidence type="ECO:0000313" key="2">
    <source>
        <dbReference type="Proteomes" id="UP000070299"/>
    </source>
</evidence>
<organism evidence="1 2">
    <name type="scientific">Paraglaciecola hydrolytica</name>
    <dbReference type="NCBI Taxonomy" id="1799789"/>
    <lineage>
        <taxon>Bacteria</taxon>
        <taxon>Pseudomonadati</taxon>
        <taxon>Pseudomonadota</taxon>
        <taxon>Gammaproteobacteria</taxon>
        <taxon>Alteromonadales</taxon>
        <taxon>Alteromonadaceae</taxon>
        <taxon>Paraglaciecola</taxon>
    </lineage>
</organism>
<dbReference type="CDD" id="cd06223">
    <property type="entry name" value="PRTases_typeI"/>
    <property type="match status" value="1"/>
</dbReference>
<dbReference type="InterPro" id="IPR000836">
    <property type="entry name" value="PRTase_dom"/>
</dbReference>
<proteinExistence type="predicted"/>
<evidence type="ECO:0008006" key="3">
    <source>
        <dbReference type="Google" id="ProtNLM"/>
    </source>
</evidence>
<gene>
    <name evidence="1" type="ORF">AX660_03230</name>
</gene>
<comment type="caution">
    <text evidence="1">The sequence shown here is derived from an EMBL/GenBank/DDBJ whole genome shotgun (WGS) entry which is preliminary data.</text>
</comment>
<dbReference type="Proteomes" id="UP000070299">
    <property type="component" value="Unassembled WGS sequence"/>
</dbReference>
<sequence>MAKDYSSDKIYKLCDYPPYRRFGEDNPDRNKDTYRIMDLKNPSSNNHQSAIKHFGTNFSAGLKKLVVNIKTDKIQVAIVPSSKKGKRSSGLEAILKMVEEVAIIYDPLFLVRDEDVPASHEGGNRSIEKHINSISVKKIPDPNIPMLILDDVTTTGNSLEACEKILKKKGVTLIYKVAIGKTV</sequence>
<accession>A0A148KKH3</accession>
<evidence type="ECO:0000313" key="1">
    <source>
        <dbReference type="EMBL" id="KXI26796.1"/>
    </source>
</evidence>
<protein>
    <recommendedName>
        <fullName evidence="3">Phosphoribosyltransferase domain-containing protein</fullName>
    </recommendedName>
</protein>
<dbReference type="RefSeq" id="WP_068382254.1">
    <property type="nucleotide sequence ID" value="NZ_LSNE01000020.1"/>
</dbReference>
<dbReference type="EMBL" id="LSNE01000020">
    <property type="protein sequence ID" value="KXI26796.1"/>
    <property type="molecule type" value="Genomic_DNA"/>
</dbReference>
<dbReference type="OrthoDB" id="9779910at2"/>
<keyword evidence="2" id="KW-1185">Reference proteome</keyword>